<evidence type="ECO:0000256" key="1">
    <source>
        <dbReference type="SAM" id="MobiDB-lite"/>
    </source>
</evidence>
<proteinExistence type="predicted"/>
<evidence type="ECO:0000313" key="3">
    <source>
        <dbReference type="EMBL" id="KAJ5461056.1"/>
    </source>
</evidence>
<feature type="region of interest" description="Disordered" evidence="1">
    <location>
        <begin position="541"/>
        <end position="564"/>
    </location>
</feature>
<accession>A0AAD6CD21</accession>
<feature type="compositionally biased region" description="Basic and acidic residues" evidence="1">
    <location>
        <begin position="113"/>
        <end position="122"/>
    </location>
</feature>
<feature type="compositionally biased region" description="Low complexity" evidence="1">
    <location>
        <begin position="146"/>
        <end position="155"/>
    </location>
</feature>
<sequence>MPVLLDNIQFYHGPSKAAKRPSFAFNSNQKGSEGFNTLLSGEQAAFSDEPAYLATDASTIVPTGFVPPAANAENTTHQHAVGSPNLFDIELARSWGAAMPLLGTLEASDRDACPYTSDEKMPGDSPSSFGANSGKSAELDCSDVFPRSQPSSASPLQPPQPPSIAVLSPESEISYPETLQSHMVEDVQWRRNQPSYNVDFESLSPAHAWDMSDMSTEFGEHSSNTAPSSISSCSAIASKKRSETSPYIPSLENCPDDCSDDHEEVSQTRLISGCFPEIVPESDNSGPVDPLHFNMPDSMDHEQANSRESVNSPMTTPSVEGDKNPVFTNPRKCKKKNAHCLGPENNTLLATSAPLIPPPRPRPVRSVRLRPKPALLNAYGSESSEDCDDSSDEDFVSGAMQSELSDVHPSRTAPYYPSDTSFGSSTQHYESRDIVGRAILTIETQGSEPTFFFTLVPDNVPSISYVAAHSPPHNSEKAGGVLKPSMSVNRSTRATRGKSKRRTYSTDENNLLVKLREERKLTWKEITDYFPGRASSALQVHYSTKLKPRRAKRSRPQSRRGRKK</sequence>
<feature type="compositionally biased region" description="Polar residues" evidence="1">
    <location>
        <begin position="418"/>
        <end position="427"/>
    </location>
</feature>
<evidence type="ECO:0000313" key="4">
    <source>
        <dbReference type="Proteomes" id="UP001213681"/>
    </source>
</evidence>
<reference evidence="3" key="2">
    <citation type="journal article" date="2023" name="IMA Fungus">
        <title>Comparative genomic study of the Penicillium genus elucidates a diverse pangenome and 15 lateral gene transfer events.</title>
        <authorList>
            <person name="Petersen C."/>
            <person name="Sorensen T."/>
            <person name="Nielsen M.R."/>
            <person name="Sondergaard T.E."/>
            <person name="Sorensen J.L."/>
            <person name="Fitzpatrick D.A."/>
            <person name="Frisvad J.C."/>
            <person name="Nielsen K.L."/>
        </authorList>
    </citation>
    <scope>NUCLEOTIDE SEQUENCE</scope>
    <source>
        <strain evidence="3">IBT 16125</strain>
    </source>
</reference>
<organism evidence="3 4">
    <name type="scientific">Penicillium daleae</name>
    <dbReference type="NCBI Taxonomy" id="63821"/>
    <lineage>
        <taxon>Eukaryota</taxon>
        <taxon>Fungi</taxon>
        <taxon>Dikarya</taxon>
        <taxon>Ascomycota</taxon>
        <taxon>Pezizomycotina</taxon>
        <taxon>Eurotiomycetes</taxon>
        <taxon>Eurotiomycetidae</taxon>
        <taxon>Eurotiales</taxon>
        <taxon>Aspergillaceae</taxon>
        <taxon>Penicillium</taxon>
    </lineage>
</organism>
<feature type="domain" description="Myb-like" evidence="2">
    <location>
        <begin position="496"/>
        <end position="546"/>
    </location>
</feature>
<feature type="compositionally biased region" description="Basic residues" evidence="1">
    <location>
        <begin position="493"/>
        <end position="503"/>
    </location>
</feature>
<dbReference type="RefSeq" id="XP_056770098.1">
    <property type="nucleotide sequence ID" value="XM_056905991.1"/>
</dbReference>
<dbReference type="Proteomes" id="UP001213681">
    <property type="component" value="Unassembled WGS sequence"/>
</dbReference>
<dbReference type="InterPro" id="IPR001005">
    <property type="entry name" value="SANT/Myb"/>
</dbReference>
<dbReference type="AlphaFoldDB" id="A0AAD6CD21"/>
<feature type="region of interest" description="Disordered" evidence="1">
    <location>
        <begin position="402"/>
        <end position="427"/>
    </location>
</feature>
<keyword evidence="4" id="KW-1185">Reference proteome</keyword>
<evidence type="ECO:0000259" key="2">
    <source>
        <dbReference type="PROSITE" id="PS50090"/>
    </source>
</evidence>
<feature type="region of interest" description="Disordered" evidence="1">
    <location>
        <begin position="113"/>
        <end position="167"/>
    </location>
</feature>
<feature type="region of interest" description="Disordered" evidence="1">
    <location>
        <begin position="297"/>
        <end position="330"/>
    </location>
</feature>
<dbReference type="GeneID" id="81596234"/>
<name>A0AAD6CD21_9EURO</name>
<comment type="caution">
    <text evidence="3">The sequence shown here is derived from an EMBL/GenBank/DDBJ whole genome shotgun (WGS) entry which is preliminary data.</text>
</comment>
<protein>
    <recommendedName>
        <fullName evidence="2">Myb-like domain-containing protein</fullName>
    </recommendedName>
</protein>
<feature type="compositionally biased region" description="Basic residues" evidence="1">
    <location>
        <begin position="544"/>
        <end position="564"/>
    </location>
</feature>
<dbReference type="EMBL" id="JAPVEA010000002">
    <property type="protein sequence ID" value="KAJ5461056.1"/>
    <property type="molecule type" value="Genomic_DNA"/>
</dbReference>
<dbReference type="PROSITE" id="PS50090">
    <property type="entry name" value="MYB_LIKE"/>
    <property type="match status" value="1"/>
</dbReference>
<reference evidence="3" key="1">
    <citation type="submission" date="2022-12" db="EMBL/GenBank/DDBJ databases">
        <authorList>
            <person name="Petersen C."/>
        </authorList>
    </citation>
    <scope>NUCLEOTIDE SEQUENCE</scope>
    <source>
        <strain evidence="3">IBT 16125</strain>
    </source>
</reference>
<dbReference type="Gene3D" id="1.10.10.60">
    <property type="entry name" value="Homeodomain-like"/>
    <property type="match status" value="1"/>
</dbReference>
<gene>
    <name evidence="3" type="ORF">N7458_002608</name>
</gene>
<feature type="compositionally biased region" description="Polar residues" evidence="1">
    <location>
        <begin position="306"/>
        <end position="318"/>
    </location>
</feature>
<feature type="region of interest" description="Disordered" evidence="1">
    <location>
        <begin position="471"/>
        <end position="505"/>
    </location>
</feature>
<feature type="compositionally biased region" description="Polar residues" evidence="1">
    <location>
        <begin position="125"/>
        <end position="135"/>
    </location>
</feature>
<dbReference type="Pfam" id="PF13921">
    <property type="entry name" value="Myb_DNA-bind_6"/>
    <property type="match status" value="1"/>
</dbReference>